<protein>
    <recommendedName>
        <fullName evidence="2">Deoxyguanosinetriphosphate triphosphohydrolase-like protein</fullName>
    </recommendedName>
</protein>
<gene>
    <name evidence="4" type="ORF">J2Z48_001649</name>
</gene>
<sequence>MILERNEYNTCYRTSDYERRGPSSMSSIPDARDPFEKDYGRIVHSAAFRRLQAKTQVIGLDVGDIHRTRLTHSMEVAQIARGIVIHLNENNAVFQEKQSLDASLVEAAALAHDLGHPPFGHHGEYALHECMKPYGGFEGNAQTFRILTRLEGDKKLGLNPTRGLLMSILKYPILLNKAMADATDPALTEHPPKASAYQSDQEAFEWMLAPFTTEERAFLTRTKELPNGYLKTVHKPLECSIIELADDIAYATHDLEDAINLGFLRVEELVDLVQVFLKYNKEPVLQQAIYDLKQLESDRDSLKYQLNRVFGAIISTFIQSLEVHQLFSANKVSSMRISHTVLMPEDLQAILQRFSQVVMDRVIHSQKVQMVAFKGQRMIHQLFEAMMNNHLLLSENDRILYQQVFSDSDRARVVCDYIAGMTDSFATKMHARLFGHSRSFFDH</sequence>
<dbReference type="Proteomes" id="UP001238450">
    <property type="component" value="Unassembled WGS sequence"/>
</dbReference>
<organism evidence="4 5">
    <name type="scientific">Croceifilum oryzae</name>
    <dbReference type="NCBI Taxonomy" id="1553429"/>
    <lineage>
        <taxon>Bacteria</taxon>
        <taxon>Bacillati</taxon>
        <taxon>Bacillota</taxon>
        <taxon>Bacilli</taxon>
        <taxon>Bacillales</taxon>
        <taxon>Thermoactinomycetaceae</taxon>
        <taxon>Croceifilum</taxon>
    </lineage>
</organism>
<dbReference type="GO" id="GO:0006203">
    <property type="term" value="P:dGTP catabolic process"/>
    <property type="evidence" value="ECO:0007669"/>
    <property type="project" value="TreeGrafter"/>
</dbReference>
<dbReference type="PANTHER" id="PTHR11373">
    <property type="entry name" value="DEOXYNUCLEOSIDE TRIPHOSPHATE TRIPHOSPHOHYDROLASE"/>
    <property type="match status" value="1"/>
</dbReference>
<comment type="similarity">
    <text evidence="2">Belongs to the dGTPase family. Type 2 subfamily.</text>
</comment>
<feature type="domain" description="HD" evidence="3">
    <location>
        <begin position="69"/>
        <end position="251"/>
    </location>
</feature>
<dbReference type="NCBIfam" id="NF003701">
    <property type="entry name" value="PRK05318.1"/>
    <property type="match status" value="1"/>
</dbReference>
<dbReference type="SUPFAM" id="SSF109604">
    <property type="entry name" value="HD-domain/PDEase-like"/>
    <property type="match status" value="1"/>
</dbReference>
<dbReference type="EMBL" id="JAUSUV010000006">
    <property type="protein sequence ID" value="MDQ0417476.1"/>
    <property type="molecule type" value="Genomic_DNA"/>
</dbReference>
<dbReference type="PANTHER" id="PTHR11373:SF32">
    <property type="entry name" value="DEOXYGUANOSINETRIPHOSPHATE TRIPHOSPHOHYDROLASE"/>
    <property type="match status" value="1"/>
</dbReference>
<reference evidence="4 5" key="1">
    <citation type="submission" date="2023-07" db="EMBL/GenBank/DDBJ databases">
        <title>Genomic Encyclopedia of Type Strains, Phase IV (KMG-IV): sequencing the most valuable type-strain genomes for metagenomic binning, comparative biology and taxonomic classification.</title>
        <authorList>
            <person name="Goeker M."/>
        </authorList>
    </citation>
    <scope>NUCLEOTIDE SEQUENCE [LARGE SCALE GENOMIC DNA]</scope>
    <source>
        <strain evidence="4 5">DSM 46876</strain>
    </source>
</reference>
<evidence type="ECO:0000256" key="2">
    <source>
        <dbReference type="HAMAP-Rule" id="MF_01212"/>
    </source>
</evidence>
<dbReference type="AlphaFoldDB" id="A0AAJ1WTY7"/>
<dbReference type="InterPro" id="IPR026875">
    <property type="entry name" value="PHydrolase_assoc_dom"/>
</dbReference>
<dbReference type="Pfam" id="PF01966">
    <property type="entry name" value="HD"/>
    <property type="match status" value="1"/>
</dbReference>
<keyword evidence="5" id="KW-1185">Reference proteome</keyword>
<proteinExistence type="inferred from homology"/>
<dbReference type="CDD" id="cd00077">
    <property type="entry name" value="HDc"/>
    <property type="match status" value="1"/>
</dbReference>
<dbReference type="SMART" id="SM00471">
    <property type="entry name" value="HDc"/>
    <property type="match status" value="1"/>
</dbReference>
<dbReference type="NCBIfam" id="TIGR01353">
    <property type="entry name" value="dGTP_triPase"/>
    <property type="match status" value="1"/>
</dbReference>
<dbReference type="NCBIfam" id="NF041026">
    <property type="entry name" value="antiphage_dGTPase"/>
    <property type="match status" value="1"/>
</dbReference>
<dbReference type="GO" id="GO:0008832">
    <property type="term" value="F:dGTPase activity"/>
    <property type="evidence" value="ECO:0007669"/>
    <property type="project" value="TreeGrafter"/>
</dbReference>
<dbReference type="Gene3D" id="1.10.3210.10">
    <property type="entry name" value="Hypothetical protein af1432"/>
    <property type="match status" value="1"/>
</dbReference>
<keyword evidence="1 2" id="KW-0378">Hydrolase</keyword>
<name>A0AAJ1WTY7_9BACL</name>
<evidence type="ECO:0000313" key="5">
    <source>
        <dbReference type="Proteomes" id="UP001238450"/>
    </source>
</evidence>
<dbReference type="Pfam" id="PF13286">
    <property type="entry name" value="HD_assoc"/>
    <property type="match status" value="1"/>
</dbReference>
<comment type="caution">
    <text evidence="4">The sequence shown here is derived from an EMBL/GenBank/DDBJ whole genome shotgun (WGS) entry which is preliminary data.</text>
</comment>
<evidence type="ECO:0000259" key="3">
    <source>
        <dbReference type="PROSITE" id="PS51831"/>
    </source>
</evidence>
<dbReference type="InterPro" id="IPR006261">
    <property type="entry name" value="dGTPase"/>
</dbReference>
<evidence type="ECO:0000256" key="1">
    <source>
        <dbReference type="ARBA" id="ARBA00022801"/>
    </source>
</evidence>
<dbReference type="InterPro" id="IPR050135">
    <property type="entry name" value="dGTPase-like"/>
</dbReference>
<dbReference type="InterPro" id="IPR023023">
    <property type="entry name" value="dNTPase_2"/>
</dbReference>
<evidence type="ECO:0000313" key="4">
    <source>
        <dbReference type="EMBL" id="MDQ0417476.1"/>
    </source>
</evidence>
<dbReference type="PROSITE" id="PS51831">
    <property type="entry name" value="HD"/>
    <property type="match status" value="1"/>
</dbReference>
<dbReference type="InterPro" id="IPR006674">
    <property type="entry name" value="HD_domain"/>
</dbReference>
<dbReference type="InterPro" id="IPR003607">
    <property type="entry name" value="HD/PDEase_dom"/>
</dbReference>
<accession>A0AAJ1WTY7</accession>
<dbReference type="HAMAP" id="MF_01212">
    <property type="entry name" value="dGTPase_type2"/>
    <property type="match status" value="1"/>
</dbReference>
<dbReference type="RefSeq" id="WP_307252518.1">
    <property type="nucleotide sequence ID" value="NZ_JAUSUV010000006.1"/>
</dbReference>